<sequence length="186" mass="20289">MKGKVELIGRTGKTKIRSSPITSRDVSYVTQEDVFLGTLTVKETLYFGARLRLPELSNAELDEVIEETMDKMGLEECGDTTVGNWHLRGISGGERRRLSIAVEILAQPEVLCLDEATTGLDSAASFFVVQALRNVARSGKIVVCSIHQPTNDVFRLFDDLLLISAGEAVYFGECQGAVKVTVGPHS</sequence>
<evidence type="ECO:0000313" key="4">
    <source>
        <dbReference type="EMBL" id="CAI0374920.1"/>
    </source>
</evidence>
<protein>
    <recommendedName>
        <fullName evidence="3">ABC transporter domain-containing protein</fullName>
    </recommendedName>
</protein>
<evidence type="ECO:0000313" key="5">
    <source>
        <dbReference type="Proteomes" id="UP001154282"/>
    </source>
</evidence>
<organism evidence="4 5">
    <name type="scientific">Linum tenue</name>
    <dbReference type="NCBI Taxonomy" id="586396"/>
    <lineage>
        <taxon>Eukaryota</taxon>
        <taxon>Viridiplantae</taxon>
        <taxon>Streptophyta</taxon>
        <taxon>Embryophyta</taxon>
        <taxon>Tracheophyta</taxon>
        <taxon>Spermatophyta</taxon>
        <taxon>Magnoliopsida</taxon>
        <taxon>eudicotyledons</taxon>
        <taxon>Gunneridae</taxon>
        <taxon>Pentapetalae</taxon>
        <taxon>rosids</taxon>
        <taxon>fabids</taxon>
        <taxon>Malpighiales</taxon>
        <taxon>Linaceae</taxon>
        <taxon>Linum</taxon>
    </lineage>
</organism>
<evidence type="ECO:0000256" key="2">
    <source>
        <dbReference type="ARBA" id="ARBA00022448"/>
    </source>
</evidence>
<dbReference type="Gene3D" id="3.40.50.300">
    <property type="entry name" value="P-loop containing nucleotide triphosphate hydrolases"/>
    <property type="match status" value="1"/>
</dbReference>
<evidence type="ECO:0000259" key="3">
    <source>
        <dbReference type="Pfam" id="PF00005"/>
    </source>
</evidence>
<dbReference type="GO" id="GO:0005524">
    <property type="term" value="F:ATP binding"/>
    <property type="evidence" value="ECO:0007669"/>
    <property type="project" value="InterPro"/>
</dbReference>
<dbReference type="InterPro" id="IPR003439">
    <property type="entry name" value="ABC_transporter-like_ATP-bd"/>
</dbReference>
<accession>A0AAV0GPJ4</accession>
<comment type="similarity">
    <text evidence="1">Belongs to the ABC transporter superfamily. ABCG family. Eye pigment precursor importer (TC 3.A.1.204) subfamily.</text>
</comment>
<dbReference type="AlphaFoldDB" id="A0AAV0GPJ4"/>
<dbReference type="GO" id="GO:0016887">
    <property type="term" value="F:ATP hydrolysis activity"/>
    <property type="evidence" value="ECO:0007669"/>
    <property type="project" value="InterPro"/>
</dbReference>
<comment type="caution">
    <text evidence="4">The sequence shown here is derived from an EMBL/GenBank/DDBJ whole genome shotgun (WGS) entry which is preliminary data.</text>
</comment>
<gene>
    <name evidence="4" type="ORF">LITE_LOCUS402</name>
</gene>
<feature type="domain" description="ABC transporter" evidence="3">
    <location>
        <begin position="3"/>
        <end position="118"/>
    </location>
</feature>
<name>A0AAV0GPJ4_9ROSI</name>
<dbReference type="EMBL" id="CAMGYJ010000002">
    <property type="protein sequence ID" value="CAI0374920.1"/>
    <property type="molecule type" value="Genomic_DNA"/>
</dbReference>
<proteinExistence type="inferred from homology"/>
<keyword evidence="2" id="KW-0813">Transport</keyword>
<evidence type="ECO:0000256" key="1">
    <source>
        <dbReference type="ARBA" id="ARBA00005814"/>
    </source>
</evidence>
<dbReference type="PANTHER" id="PTHR48042:SF8">
    <property type="entry name" value="ABC-2 TYPE TRANSPORTER TRANSMEMBRANE DOMAIN-CONTAINING PROTEIN"/>
    <property type="match status" value="1"/>
</dbReference>
<reference evidence="4" key="1">
    <citation type="submission" date="2022-08" db="EMBL/GenBank/DDBJ databases">
        <authorList>
            <person name="Gutierrez-Valencia J."/>
        </authorList>
    </citation>
    <scope>NUCLEOTIDE SEQUENCE</scope>
</reference>
<dbReference type="InterPro" id="IPR027417">
    <property type="entry name" value="P-loop_NTPase"/>
</dbReference>
<dbReference type="InterPro" id="IPR052215">
    <property type="entry name" value="Plant_ABCG"/>
</dbReference>
<dbReference type="SUPFAM" id="SSF52540">
    <property type="entry name" value="P-loop containing nucleoside triphosphate hydrolases"/>
    <property type="match status" value="1"/>
</dbReference>
<dbReference type="PANTHER" id="PTHR48042">
    <property type="entry name" value="ABC TRANSPORTER G FAMILY MEMBER 11"/>
    <property type="match status" value="1"/>
</dbReference>
<keyword evidence="5" id="KW-1185">Reference proteome</keyword>
<dbReference type="Proteomes" id="UP001154282">
    <property type="component" value="Unassembled WGS sequence"/>
</dbReference>
<dbReference type="Pfam" id="PF00005">
    <property type="entry name" value="ABC_tran"/>
    <property type="match status" value="1"/>
</dbReference>